<reference evidence="12 13" key="1">
    <citation type="submission" date="2024-03" db="EMBL/GenBank/DDBJ databases">
        <title>Aureococcus anophagefferens CCMP1851 and Kratosvirus quantuckense: Draft genome of a second virus-susceptible host strain in the model system.</title>
        <authorList>
            <person name="Chase E."/>
            <person name="Truchon A.R."/>
            <person name="Schepens W."/>
            <person name="Wilhelm S.W."/>
        </authorList>
    </citation>
    <scope>NUCLEOTIDE SEQUENCE [LARGE SCALE GENOMIC DNA]</scope>
    <source>
        <strain evidence="12 13">CCMP1851</strain>
    </source>
</reference>
<evidence type="ECO:0000313" key="13">
    <source>
        <dbReference type="Proteomes" id="UP001363151"/>
    </source>
</evidence>
<dbReference type="PANTHER" id="PTHR45797">
    <property type="entry name" value="RAD54-LIKE"/>
    <property type="match status" value="1"/>
</dbReference>
<evidence type="ECO:0000256" key="4">
    <source>
        <dbReference type="ARBA" id="ARBA00022801"/>
    </source>
</evidence>
<comment type="similarity">
    <text evidence="2">Belongs to the SNF2/RAD54 helicase family.</text>
</comment>
<keyword evidence="4" id="KW-0378">Hydrolase</keyword>
<keyword evidence="5" id="KW-0347">Helicase</keyword>
<feature type="region of interest" description="Disordered" evidence="9">
    <location>
        <begin position="32"/>
        <end position="284"/>
    </location>
</feature>
<accession>A0ABR1FTA6</accession>
<keyword evidence="7" id="KW-0238">DNA-binding</keyword>
<keyword evidence="3" id="KW-0547">Nucleotide-binding</keyword>
<evidence type="ECO:0000256" key="1">
    <source>
        <dbReference type="ARBA" id="ARBA00004123"/>
    </source>
</evidence>
<evidence type="ECO:0000256" key="3">
    <source>
        <dbReference type="ARBA" id="ARBA00022741"/>
    </source>
</evidence>
<evidence type="ECO:0000259" key="10">
    <source>
        <dbReference type="PROSITE" id="PS51192"/>
    </source>
</evidence>
<dbReference type="PANTHER" id="PTHR45797:SF1">
    <property type="entry name" value="HELICASE ARIP4"/>
    <property type="match status" value="1"/>
</dbReference>
<dbReference type="Pfam" id="PF00176">
    <property type="entry name" value="SNF2-rel_dom"/>
    <property type="match status" value="1"/>
</dbReference>
<keyword evidence="13" id="KW-1185">Reference proteome</keyword>
<feature type="compositionally biased region" description="Basic residues" evidence="9">
    <location>
        <begin position="118"/>
        <end position="129"/>
    </location>
</feature>
<feature type="compositionally biased region" description="Basic residues" evidence="9">
    <location>
        <begin position="52"/>
        <end position="64"/>
    </location>
</feature>
<sequence>MSDPDRETLHNIDQERAALRARLARVAAQLAQRDEEAAALRRRAEEADAPRRTRSPVKAGRQKRGPPAEADVIDVDAESSAPEPPVGKNEVVEVDAESAAPEAPPALDDAAEEAPARPPKKPRGRPRKHPLPEAGEPPAEEAAAAARKHPLPEAAPAEDDAPPADEEAGGGRRAGGGVLVGRTRGASASDASSVCAEASSVRAPDDEAQWDEPAAPPAPDDEAQWDEPAAPPAPDDERVGRTRGASAPDDEAQWDEPAAPPAPDDDDRSAFDDDTVNGESPLHVDALNCGPSCIVAFGDFDGGELWVHGRGAIDGRRPRPDGNTPHATLPWRTPVAGERYSAIDLLLHACHDRLARADGERLADLGFRLPPRPVPYARGRWALRRGAPSAADPALRGRVLLADDADDDDDDFVEARPVEPLGRPDDEGRAPEPAAPPSDEDEFAFDVDDDDEVDVDDEDAAVGEEEDTDCAAARQQDQLRRVMRGAGGTAREAMRREKERQTEVGYHAASDTWPGFDSDDDDDDDAPLVVLREGDARVALDSGRAWLKPHQRSCLKFVAQNVLVSLAALRRGDAGHGCVVAHAMGLGKTFVVVALCCLLLNDDTLRAAAAAGGRRLDRVLVVAPASTLDNWAREIDLWSRRLLNNDGVADRVFHLFRLAKSVDERRRVAKEWSARGGVLLLSYELFGTLVVGGQKRHRGFFTTYVAEAADVVVCDEAHRVKREKARLATALAAVGTARRVGLTGTPVQNNLGEFYAMLSWARPLLLDERKAFDARFAEPIAAGLFDDSSKRDVTRSKRRMAVLHTLLEPVVHRRGAALLASALPPKHEVVVYCRLTDVQRRLYGERLAIWERGGDDKSGGVFALCEHLRQVFNHPHVAALARRHNEERVLPAKLEKRVMASFICDDDEESDAGSGADEVADLRGPAAAPRAPREAADVLCAASRAWHDRLGGDLAPVVGDARPEAGAKALVARDILVKARRRGEKVLVFSQSLRSLDYLQISVVSGDLGWPARLARRLDGDTTVTARQALIEDFSSSDAVVFFLSVRAAGVGINLHAATRVILFDVSWNPADDAQAIARAHRFGQERPVFVYRLVAAGTVEERVFNRQIAKGAVASGVADDEVLQRFFRRDELADLIPLVEEDDDDGTRDKPLARTLDRLFLEVAAERAASIARVRPFDTFTATDDDRIDDADVAAALDSLERSGELDEADEPPPVAPPPLPVAPPPMPFVPPGAAYFVPPGAAYFPPGAPYFVPMPPQFAPVAPQFAPVAPWPPVAPTAAAAPAAPAAPVAAPAAPAAPVAAPARARRRHAAAVEDALEKLLKTDVELEKTKADRSVSKELIVEKLSVYFSVSKAEIDVVLQKRYGGGGRAAEPPPSAAQAPRDAEESDEDAPPVENHVSL</sequence>
<organism evidence="12 13">
    <name type="scientific">Aureococcus anophagefferens</name>
    <name type="common">Harmful bloom alga</name>
    <dbReference type="NCBI Taxonomy" id="44056"/>
    <lineage>
        <taxon>Eukaryota</taxon>
        <taxon>Sar</taxon>
        <taxon>Stramenopiles</taxon>
        <taxon>Ochrophyta</taxon>
        <taxon>Pelagophyceae</taxon>
        <taxon>Pelagomonadales</taxon>
        <taxon>Pelagomonadaceae</taxon>
        <taxon>Aureococcus</taxon>
    </lineage>
</organism>
<feature type="compositionally biased region" description="Basic and acidic residues" evidence="9">
    <location>
        <begin position="413"/>
        <end position="430"/>
    </location>
</feature>
<dbReference type="InterPro" id="IPR049730">
    <property type="entry name" value="SNF2/RAD54-like_C"/>
</dbReference>
<name>A0ABR1FTA6_AURAN</name>
<evidence type="ECO:0000256" key="2">
    <source>
        <dbReference type="ARBA" id="ARBA00007025"/>
    </source>
</evidence>
<feature type="domain" description="Helicase C-terminal" evidence="11">
    <location>
        <begin position="971"/>
        <end position="1145"/>
    </location>
</feature>
<keyword evidence="8" id="KW-0539">Nucleus</keyword>
<dbReference type="SMART" id="SM00490">
    <property type="entry name" value="HELICc"/>
    <property type="match status" value="1"/>
</dbReference>
<dbReference type="Gene3D" id="3.40.50.10810">
    <property type="entry name" value="Tandem AAA-ATPase domain"/>
    <property type="match status" value="1"/>
</dbReference>
<feature type="compositionally biased region" description="Basic and acidic residues" evidence="9">
    <location>
        <begin position="32"/>
        <end position="51"/>
    </location>
</feature>
<dbReference type="InterPro" id="IPR001650">
    <property type="entry name" value="Helicase_C-like"/>
</dbReference>
<dbReference type="InterPro" id="IPR038718">
    <property type="entry name" value="SNF2-like_sf"/>
</dbReference>
<feature type="compositionally biased region" description="Acidic residues" evidence="9">
    <location>
        <begin position="403"/>
        <end position="412"/>
    </location>
</feature>
<protein>
    <submittedName>
        <fullName evidence="12">Uncharacterized protein</fullName>
    </submittedName>
</protein>
<evidence type="ECO:0000313" key="12">
    <source>
        <dbReference type="EMBL" id="KAK7237887.1"/>
    </source>
</evidence>
<dbReference type="InterPro" id="IPR000330">
    <property type="entry name" value="SNF2_N"/>
</dbReference>
<comment type="caution">
    <text evidence="12">The sequence shown here is derived from an EMBL/GenBank/DDBJ whole genome shotgun (WGS) entry which is preliminary data.</text>
</comment>
<dbReference type="InterPro" id="IPR027417">
    <property type="entry name" value="P-loop_NTPase"/>
</dbReference>
<feature type="compositionally biased region" description="Acidic residues" evidence="9">
    <location>
        <begin position="263"/>
        <end position="276"/>
    </location>
</feature>
<dbReference type="SUPFAM" id="SSF52540">
    <property type="entry name" value="P-loop containing nucleoside triphosphate hydrolases"/>
    <property type="match status" value="2"/>
</dbReference>
<dbReference type="EMBL" id="JBBJCI010000231">
    <property type="protein sequence ID" value="KAK7237887.1"/>
    <property type="molecule type" value="Genomic_DNA"/>
</dbReference>
<feature type="compositionally biased region" description="Acidic residues" evidence="9">
    <location>
        <begin position="156"/>
        <end position="168"/>
    </location>
</feature>
<feature type="compositionally biased region" description="Basic and acidic residues" evidence="9">
    <location>
        <begin position="492"/>
        <end position="502"/>
    </location>
</feature>
<feature type="region of interest" description="Disordered" evidence="9">
    <location>
        <begin position="403"/>
        <end position="445"/>
    </location>
</feature>
<dbReference type="PROSITE" id="PS51194">
    <property type="entry name" value="HELICASE_CTER"/>
    <property type="match status" value="1"/>
</dbReference>
<keyword evidence="6" id="KW-0067">ATP-binding</keyword>
<feature type="compositionally biased region" description="Low complexity" evidence="9">
    <location>
        <begin position="132"/>
        <end position="145"/>
    </location>
</feature>
<feature type="domain" description="Helicase ATP-binding" evidence="10">
    <location>
        <begin position="569"/>
        <end position="764"/>
    </location>
</feature>
<evidence type="ECO:0000256" key="6">
    <source>
        <dbReference type="ARBA" id="ARBA00022840"/>
    </source>
</evidence>
<feature type="region of interest" description="Disordered" evidence="9">
    <location>
        <begin position="1367"/>
        <end position="1402"/>
    </location>
</feature>
<feature type="region of interest" description="Disordered" evidence="9">
    <location>
        <begin position="484"/>
        <end position="521"/>
    </location>
</feature>
<dbReference type="Gene3D" id="3.40.50.300">
    <property type="entry name" value="P-loop containing nucleotide triphosphate hydrolases"/>
    <property type="match status" value="1"/>
</dbReference>
<feature type="compositionally biased region" description="Low complexity" evidence="9">
    <location>
        <begin position="97"/>
        <end position="108"/>
    </location>
</feature>
<proteinExistence type="inferred from homology"/>
<evidence type="ECO:0000259" key="11">
    <source>
        <dbReference type="PROSITE" id="PS51194"/>
    </source>
</evidence>
<evidence type="ECO:0000256" key="9">
    <source>
        <dbReference type="SAM" id="MobiDB-lite"/>
    </source>
</evidence>
<dbReference type="InterPro" id="IPR044574">
    <property type="entry name" value="ARIP4-like"/>
</dbReference>
<dbReference type="PROSITE" id="PS51192">
    <property type="entry name" value="HELICASE_ATP_BIND_1"/>
    <property type="match status" value="1"/>
</dbReference>
<gene>
    <name evidence="12" type="ORF">SO694_00022355</name>
</gene>
<dbReference type="CDD" id="cd18793">
    <property type="entry name" value="SF2_C_SNF"/>
    <property type="match status" value="1"/>
</dbReference>
<dbReference type="SMART" id="SM00487">
    <property type="entry name" value="DEXDc"/>
    <property type="match status" value="1"/>
</dbReference>
<comment type="subcellular location">
    <subcellularLocation>
        <location evidence="1">Nucleus</location>
    </subcellularLocation>
</comment>
<evidence type="ECO:0000256" key="5">
    <source>
        <dbReference type="ARBA" id="ARBA00022806"/>
    </source>
</evidence>
<dbReference type="InterPro" id="IPR014001">
    <property type="entry name" value="Helicase_ATP-bd"/>
</dbReference>
<dbReference type="Pfam" id="PF00271">
    <property type="entry name" value="Helicase_C"/>
    <property type="match status" value="1"/>
</dbReference>
<evidence type="ECO:0000256" key="7">
    <source>
        <dbReference type="ARBA" id="ARBA00023125"/>
    </source>
</evidence>
<evidence type="ECO:0000256" key="8">
    <source>
        <dbReference type="ARBA" id="ARBA00023242"/>
    </source>
</evidence>
<dbReference type="Proteomes" id="UP001363151">
    <property type="component" value="Unassembled WGS sequence"/>
</dbReference>